<gene>
    <name evidence="1" type="ORF">CLUMA_CG015524</name>
</gene>
<evidence type="ECO:0000313" key="1">
    <source>
        <dbReference type="EMBL" id="CRL01983.1"/>
    </source>
</evidence>
<evidence type="ECO:0000313" key="2">
    <source>
        <dbReference type="Proteomes" id="UP000183832"/>
    </source>
</evidence>
<organism evidence="1 2">
    <name type="scientific">Clunio marinus</name>
    <dbReference type="NCBI Taxonomy" id="568069"/>
    <lineage>
        <taxon>Eukaryota</taxon>
        <taxon>Metazoa</taxon>
        <taxon>Ecdysozoa</taxon>
        <taxon>Arthropoda</taxon>
        <taxon>Hexapoda</taxon>
        <taxon>Insecta</taxon>
        <taxon>Pterygota</taxon>
        <taxon>Neoptera</taxon>
        <taxon>Endopterygota</taxon>
        <taxon>Diptera</taxon>
        <taxon>Nematocera</taxon>
        <taxon>Chironomoidea</taxon>
        <taxon>Chironomidae</taxon>
        <taxon>Clunio</taxon>
    </lineage>
</organism>
<sequence>MNVVTCYEKLTSWIFLRFPSRIQKELCLQNELCEFPMPLIMNSIFKVLNSFAIWRIKLFQEKRMKSSTVRDNENA</sequence>
<name>A0A1J1IP19_9DIPT</name>
<dbReference type="EMBL" id="CVRI01000057">
    <property type="protein sequence ID" value="CRL01983.1"/>
    <property type="molecule type" value="Genomic_DNA"/>
</dbReference>
<keyword evidence="2" id="KW-1185">Reference proteome</keyword>
<protein>
    <submittedName>
        <fullName evidence="1">CLUMA_CG015524, isoform A</fullName>
    </submittedName>
</protein>
<dbReference type="Proteomes" id="UP000183832">
    <property type="component" value="Unassembled WGS sequence"/>
</dbReference>
<proteinExistence type="predicted"/>
<reference evidence="1 2" key="1">
    <citation type="submission" date="2015-04" db="EMBL/GenBank/DDBJ databases">
        <authorList>
            <person name="Syromyatnikov M.Y."/>
            <person name="Popov V.N."/>
        </authorList>
    </citation>
    <scope>NUCLEOTIDE SEQUENCE [LARGE SCALE GENOMIC DNA]</scope>
</reference>
<accession>A0A1J1IP19</accession>
<dbReference type="AlphaFoldDB" id="A0A1J1IP19"/>